<dbReference type="OrthoDB" id="5201136at2759"/>
<gene>
    <name evidence="1" type="ORF">VMCG_06752</name>
</gene>
<comment type="caution">
    <text evidence="1">The sequence shown here is derived from an EMBL/GenBank/DDBJ whole genome shotgun (WGS) entry which is preliminary data.</text>
</comment>
<keyword evidence="2" id="KW-1185">Reference proteome</keyword>
<organism evidence="1 2">
    <name type="scientific">Cytospora schulzeri</name>
    <dbReference type="NCBI Taxonomy" id="448051"/>
    <lineage>
        <taxon>Eukaryota</taxon>
        <taxon>Fungi</taxon>
        <taxon>Dikarya</taxon>
        <taxon>Ascomycota</taxon>
        <taxon>Pezizomycotina</taxon>
        <taxon>Sordariomycetes</taxon>
        <taxon>Sordariomycetidae</taxon>
        <taxon>Diaporthales</taxon>
        <taxon>Cytosporaceae</taxon>
        <taxon>Cytospora</taxon>
    </lineage>
</organism>
<dbReference type="EMBL" id="LKEA01000025">
    <property type="protein sequence ID" value="ROV98669.1"/>
    <property type="molecule type" value="Genomic_DNA"/>
</dbReference>
<accession>A0A423W5P4</accession>
<reference evidence="1 2" key="1">
    <citation type="submission" date="2015-09" db="EMBL/GenBank/DDBJ databases">
        <title>Host preference determinants of Valsa canker pathogens revealed by comparative genomics.</title>
        <authorList>
            <person name="Yin Z."/>
            <person name="Huang L."/>
        </authorList>
    </citation>
    <scope>NUCLEOTIDE SEQUENCE [LARGE SCALE GENOMIC DNA]</scope>
    <source>
        <strain evidence="1 2">03-1</strain>
    </source>
</reference>
<protein>
    <submittedName>
        <fullName evidence="1">Uncharacterized protein</fullName>
    </submittedName>
</protein>
<evidence type="ECO:0000313" key="2">
    <source>
        <dbReference type="Proteomes" id="UP000283895"/>
    </source>
</evidence>
<sequence>MPGSTKAPEEYSTNPNTIKARRRKMNLNGAQKVEDAARTADYKAMIYARKVIQAKAEYKAASDSEKSAMLEKAMQDTMAKRCARGQDTMSKLAAFNAGMYQHRSSTTGPQTRVPISAFLENNGFVPSRASRQSGHGGEQHSGTIERYNTLIDRDGPVTPMSIGSAPEADMTGVGNAFATANGLSSFKECDGSAPANVYSPHNRRVHTPSRLRRSPNLLMIQSPFSAPETNFKTSGTPVPFDRASMTPEPMLPTTEDPDLSFNDGEGLSMLRTEVVHLRTICQNVIQSNHNLRDLDLRNVRAEMGIEQNRVTELDRRVGQLEGIVHALQNTSMTMLVDRVAQLEILVEELGMKVGIGADGEVAKMREVMGSMREALERVGGFL</sequence>
<name>A0A423W5P4_9PEZI</name>
<dbReference type="AlphaFoldDB" id="A0A423W5P4"/>
<evidence type="ECO:0000313" key="1">
    <source>
        <dbReference type="EMBL" id="ROV98669.1"/>
    </source>
</evidence>
<dbReference type="Proteomes" id="UP000283895">
    <property type="component" value="Unassembled WGS sequence"/>
</dbReference>
<proteinExistence type="predicted"/>